<dbReference type="PANTHER" id="PTHR30250">
    <property type="entry name" value="PST FAMILY PREDICTED COLANIC ACID TRANSPORTER"/>
    <property type="match status" value="1"/>
</dbReference>
<name>A0A0F5PWX1_9HYPH</name>
<dbReference type="InterPro" id="IPR050833">
    <property type="entry name" value="Poly_Biosynth_Transport"/>
</dbReference>
<feature type="transmembrane region" description="Helical" evidence="6">
    <location>
        <begin position="44"/>
        <end position="69"/>
    </location>
</feature>
<dbReference type="Pfam" id="PF01943">
    <property type="entry name" value="Polysacc_synt"/>
    <property type="match status" value="1"/>
</dbReference>
<evidence type="ECO:0000256" key="1">
    <source>
        <dbReference type="ARBA" id="ARBA00004651"/>
    </source>
</evidence>
<feature type="transmembrane region" description="Helical" evidence="6">
    <location>
        <begin position="339"/>
        <end position="361"/>
    </location>
</feature>
<dbReference type="PATRIC" id="fig|728005.3.peg.401"/>
<protein>
    <submittedName>
        <fullName evidence="8">Membrane protein involved in the export of O-antigen and teichoic acid</fullName>
    </submittedName>
</protein>
<dbReference type="EMBL" id="LAPV01000124">
    <property type="protein sequence ID" value="KKC32911.1"/>
    <property type="molecule type" value="Genomic_DNA"/>
</dbReference>
<evidence type="ECO:0000256" key="6">
    <source>
        <dbReference type="SAM" id="Phobius"/>
    </source>
</evidence>
<dbReference type="Proteomes" id="UP000033519">
    <property type="component" value="Unassembled WGS sequence"/>
</dbReference>
<dbReference type="STRING" id="728005.SAMN04488059_10717"/>
<keyword evidence="4 6" id="KW-1133">Transmembrane helix</keyword>
<dbReference type="Proteomes" id="UP000182258">
    <property type="component" value="Unassembled WGS sequence"/>
</dbReference>
<dbReference type="RefSeq" id="WP_046171125.1">
    <property type="nucleotide sequence ID" value="NZ_FOMB01000007.1"/>
</dbReference>
<evidence type="ECO:0000256" key="4">
    <source>
        <dbReference type="ARBA" id="ARBA00022989"/>
    </source>
</evidence>
<dbReference type="InterPro" id="IPR002797">
    <property type="entry name" value="Polysacc_synth"/>
</dbReference>
<feature type="transmembrane region" description="Helical" evidence="6">
    <location>
        <begin position="394"/>
        <end position="417"/>
    </location>
</feature>
<evidence type="ECO:0000256" key="2">
    <source>
        <dbReference type="ARBA" id="ARBA00022475"/>
    </source>
</evidence>
<organism evidence="8 10">
    <name type="scientific">Devosia psychrophila</name>
    <dbReference type="NCBI Taxonomy" id="728005"/>
    <lineage>
        <taxon>Bacteria</taxon>
        <taxon>Pseudomonadati</taxon>
        <taxon>Pseudomonadota</taxon>
        <taxon>Alphaproteobacteria</taxon>
        <taxon>Hyphomicrobiales</taxon>
        <taxon>Devosiaceae</taxon>
        <taxon>Devosia</taxon>
    </lineage>
</organism>
<evidence type="ECO:0000313" key="7">
    <source>
        <dbReference type="EMBL" id="KKC32911.1"/>
    </source>
</evidence>
<dbReference type="PANTHER" id="PTHR30250:SF11">
    <property type="entry name" value="O-ANTIGEN TRANSPORTER-RELATED"/>
    <property type="match status" value="1"/>
</dbReference>
<reference evidence="7 9" key="1">
    <citation type="submission" date="2015-03" db="EMBL/GenBank/DDBJ databases">
        <authorList>
            <person name="Lepp D."/>
            <person name="Hassan Y.I."/>
            <person name="Li X.-Z."/>
            <person name="Zhou T."/>
        </authorList>
    </citation>
    <scope>NUCLEOTIDE SEQUENCE [LARGE SCALE GENOMIC DNA]</scope>
    <source>
        <strain evidence="7 9">Cr7-05</strain>
    </source>
</reference>
<dbReference type="EMBL" id="FOMB01000007">
    <property type="protein sequence ID" value="SFC56785.1"/>
    <property type="molecule type" value="Genomic_DNA"/>
</dbReference>
<evidence type="ECO:0000313" key="9">
    <source>
        <dbReference type="Proteomes" id="UP000033519"/>
    </source>
</evidence>
<feature type="transmembrane region" description="Helical" evidence="6">
    <location>
        <begin position="12"/>
        <end position="32"/>
    </location>
</feature>
<dbReference type="OrthoDB" id="7942036at2"/>
<evidence type="ECO:0000256" key="5">
    <source>
        <dbReference type="ARBA" id="ARBA00023136"/>
    </source>
</evidence>
<keyword evidence="2" id="KW-1003">Cell membrane</keyword>
<feature type="transmembrane region" description="Helical" evidence="6">
    <location>
        <begin position="259"/>
        <end position="283"/>
    </location>
</feature>
<feature type="transmembrane region" description="Helical" evidence="6">
    <location>
        <begin position="227"/>
        <end position="247"/>
    </location>
</feature>
<comment type="subcellular location">
    <subcellularLocation>
        <location evidence="1">Cell membrane</location>
        <topology evidence="1">Multi-pass membrane protein</topology>
    </subcellularLocation>
</comment>
<evidence type="ECO:0000313" key="10">
    <source>
        <dbReference type="Proteomes" id="UP000182258"/>
    </source>
</evidence>
<feature type="transmembrane region" description="Helical" evidence="6">
    <location>
        <begin position="120"/>
        <end position="145"/>
    </location>
</feature>
<feature type="transmembrane region" description="Helical" evidence="6">
    <location>
        <begin position="89"/>
        <end position="108"/>
    </location>
</feature>
<gene>
    <name evidence="8" type="ORF">SAMN04488059_10717</name>
    <name evidence="7" type="ORF">WH91_11340</name>
</gene>
<keyword evidence="3 6" id="KW-0812">Transmembrane</keyword>
<dbReference type="GO" id="GO:0005886">
    <property type="term" value="C:plasma membrane"/>
    <property type="evidence" value="ECO:0007669"/>
    <property type="project" value="UniProtKB-SubCell"/>
</dbReference>
<accession>A0A0F5PWX1</accession>
<keyword evidence="9" id="KW-1185">Reference proteome</keyword>
<sequence length="441" mass="47793">MSIHHRLASQSTIIFGARLGGAGLIFLVQALIARIWGPELLGEYLVVIATVNLIAVVMPLGFHTVGTYFAAEYRARGERRQFLSFIRHAYGHVVGSLVVLLLAGPYLLGLVGQGDSVLALHFVPIILLAFGTALVYVNGAVLVGLKRPFAGFFADTMFRPMIVVGAFLATLGIASPAEGFSFMLWLIAIGYVGIALLHFGFVVTSFNRLPDTAQLRSREFQRWWRFALPWVLISLATDFFFDIDLLLLSHTLSREELAIFGVCTRLFSLISFGVAAVYAVTLPDMFESEANADREAFKRKIGDANFVASVISVALFVGMALVAPLLLQLFGPSFSAGAAPLAVLCLALVIRSVMGPASLVLSIHDRPYASLPFVALGIGALVLCNWLLVPTLGLMGAALAAIIAISVWSVGLWWIALRTAHMDASIMQWFRNRRTVGVPAE</sequence>
<evidence type="ECO:0000313" key="8">
    <source>
        <dbReference type="EMBL" id="SFC56785.1"/>
    </source>
</evidence>
<dbReference type="AlphaFoldDB" id="A0A0F5PWX1"/>
<feature type="transmembrane region" description="Helical" evidence="6">
    <location>
        <begin position="183"/>
        <end position="206"/>
    </location>
</feature>
<feature type="transmembrane region" description="Helical" evidence="6">
    <location>
        <begin position="368"/>
        <end position="388"/>
    </location>
</feature>
<keyword evidence="5 6" id="KW-0472">Membrane</keyword>
<evidence type="ECO:0000256" key="3">
    <source>
        <dbReference type="ARBA" id="ARBA00022692"/>
    </source>
</evidence>
<feature type="transmembrane region" description="Helical" evidence="6">
    <location>
        <begin position="157"/>
        <end position="177"/>
    </location>
</feature>
<reference evidence="8 10" key="2">
    <citation type="submission" date="2016-10" db="EMBL/GenBank/DDBJ databases">
        <authorList>
            <person name="de Groot N.N."/>
        </authorList>
    </citation>
    <scope>NUCLEOTIDE SEQUENCE [LARGE SCALE GENOMIC DNA]</scope>
    <source>
        <strain evidence="8 10">CGMCC 1.10210</strain>
    </source>
</reference>
<feature type="transmembrane region" description="Helical" evidence="6">
    <location>
        <begin position="304"/>
        <end position="327"/>
    </location>
</feature>
<proteinExistence type="predicted"/>